<dbReference type="RefSeq" id="WP_220164154.1">
    <property type="nucleotide sequence ID" value="NZ_CP080507.1"/>
</dbReference>
<reference evidence="3" key="1">
    <citation type="submission" date="2021-08" db="EMBL/GenBank/DDBJ databases">
        <title>Genome of a novel bacterium of the phylum Verrucomicrobia, Oleiharenicola sp. KSB-15.</title>
        <authorList>
            <person name="Chung J.-H."/>
            <person name="Ahn J.-H."/>
            <person name="Yoon Y."/>
            <person name="Kim D.-Y."/>
            <person name="An S.-H."/>
            <person name="Park I."/>
            <person name="Yeon J."/>
        </authorList>
    </citation>
    <scope>NUCLEOTIDE SEQUENCE</scope>
    <source>
        <strain evidence="3">KSB-15</strain>
    </source>
</reference>
<dbReference type="AlphaFoldDB" id="A0A8F9XHX2"/>
<evidence type="ECO:0000313" key="4">
    <source>
        <dbReference type="Proteomes" id="UP000825051"/>
    </source>
</evidence>
<name>A0A8F9XHX2_9BACT</name>
<gene>
    <name evidence="3" type="ORF">K0B96_04100</name>
</gene>
<accession>A0A8F9XHX2</accession>
<dbReference type="KEGG" id="ole:K0B96_04100"/>
<proteinExistence type="predicted"/>
<feature type="compositionally biased region" description="Low complexity" evidence="1">
    <location>
        <begin position="150"/>
        <end position="163"/>
    </location>
</feature>
<feature type="region of interest" description="Disordered" evidence="1">
    <location>
        <begin position="139"/>
        <end position="171"/>
    </location>
</feature>
<evidence type="ECO:0000256" key="1">
    <source>
        <dbReference type="SAM" id="MobiDB-lite"/>
    </source>
</evidence>
<evidence type="ECO:0000313" key="3">
    <source>
        <dbReference type="EMBL" id="QYM79810.1"/>
    </source>
</evidence>
<protein>
    <submittedName>
        <fullName evidence="3">SH3 domain-containing protein</fullName>
    </submittedName>
</protein>
<keyword evidence="2" id="KW-0732">Signal</keyword>
<keyword evidence="4" id="KW-1185">Reference proteome</keyword>
<dbReference type="EMBL" id="CP080507">
    <property type="protein sequence ID" value="QYM79810.1"/>
    <property type="molecule type" value="Genomic_DNA"/>
</dbReference>
<organism evidence="3 4">
    <name type="scientific">Horticoccus luteus</name>
    <dbReference type="NCBI Taxonomy" id="2862869"/>
    <lineage>
        <taxon>Bacteria</taxon>
        <taxon>Pseudomonadati</taxon>
        <taxon>Verrucomicrobiota</taxon>
        <taxon>Opitutia</taxon>
        <taxon>Opitutales</taxon>
        <taxon>Opitutaceae</taxon>
        <taxon>Horticoccus</taxon>
    </lineage>
</organism>
<evidence type="ECO:0000256" key="2">
    <source>
        <dbReference type="SAM" id="SignalP"/>
    </source>
</evidence>
<feature type="chain" id="PRO_5034471858" evidence="2">
    <location>
        <begin position="23"/>
        <end position="271"/>
    </location>
</feature>
<feature type="signal peptide" evidence="2">
    <location>
        <begin position="1"/>
        <end position="22"/>
    </location>
</feature>
<sequence>MMKTKSTLCAFASIALASWSSAAPLSATTAVHLQPEDHSPVVSSLKAGTEPVRAGPAPDGWLAVEIPGDEHEGYVMNKDITKGLDVIEGTAVHLAPDSASPTLATIEKNDRTEITGLHGKWTQIRLTKKLTGYVRVAGVPQPAPRPAEDSPASGASAPMSPAPVTSSAYGTRSGAQAAPLVSLNDNTPASLPRFFQGRFESTKRPFMPRRPYDWQLKDDAGVRYAYLNTSKLLLTEQLPSYVDHTVVVYGTAKPTPGGKDIVIDVESLQLK</sequence>
<dbReference type="Proteomes" id="UP000825051">
    <property type="component" value="Chromosome"/>
</dbReference>